<name>A0AAE0BJJ0_9CHLO</name>
<dbReference type="Proteomes" id="UP001190700">
    <property type="component" value="Unassembled WGS sequence"/>
</dbReference>
<gene>
    <name evidence="2" type="ORF">CYMTET_52177</name>
</gene>
<keyword evidence="3" id="KW-1185">Reference proteome</keyword>
<comment type="caution">
    <text evidence="2">The sequence shown here is derived from an EMBL/GenBank/DDBJ whole genome shotgun (WGS) entry which is preliminary data.</text>
</comment>
<reference evidence="2 3" key="1">
    <citation type="journal article" date="2015" name="Genome Biol. Evol.">
        <title>Comparative Genomics of a Bacterivorous Green Alga Reveals Evolutionary Causalities and Consequences of Phago-Mixotrophic Mode of Nutrition.</title>
        <authorList>
            <person name="Burns J.A."/>
            <person name="Paasch A."/>
            <person name="Narechania A."/>
            <person name="Kim E."/>
        </authorList>
    </citation>
    <scope>NUCLEOTIDE SEQUENCE [LARGE SCALE GENOMIC DNA]</scope>
    <source>
        <strain evidence="2 3">PLY_AMNH</strain>
    </source>
</reference>
<protein>
    <recommendedName>
        <fullName evidence="4">Secreted protein</fullName>
    </recommendedName>
</protein>
<organism evidence="2 3">
    <name type="scientific">Cymbomonas tetramitiformis</name>
    <dbReference type="NCBI Taxonomy" id="36881"/>
    <lineage>
        <taxon>Eukaryota</taxon>
        <taxon>Viridiplantae</taxon>
        <taxon>Chlorophyta</taxon>
        <taxon>Pyramimonadophyceae</taxon>
        <taxon>Pyramimonadales</taxon>
        <taxon>Pyramimonadaceae</taxon>
        <taxon>Cymbomonas</taxon>
    </lineage>
</organism>
<accession>A0AAE0BJJ0</accession>
<proteinExistence type="predicted"/>
<keyword evidence="1" id="KW-0732">Signal</keyword>
<dbReference type="EMBL" id="LGRX02034452">
    <property type="protein sequence ID" value="KAK3237776.1"/>
    <property type="molecule type" value="Genomic_DNA"/>
</dbReference>
<evidence type="ECO:0000313" key="2">
    <source>
        <dbReference type="EMBL" id="KAK3237776.1"/>
    </source>
</evidence>
<dbReference type="AlphaFoldDB" id="A0AAE0BJJ0"/>
<evidence type="ECO:0000313" key="3">
    <source>
        <dbReference type="Proteomes" id="UP001190700"/>
    </source>
</evidence>
<feature type="chain" id="PRO_5042267823" description="Secreted protein" evidence="1">
    <location>
        <begin position="18"/>
        <end position="96"/>
    </location>
</feature>
<evidence type="ECO:0008006" key="4">
    <source>
        <dbReference type="Google" id="ProtNLM"/>
    </source>
</evidence>
<sequence>MFALTVLIATITARCQAALTGRKLLGLESRERRQRANEISRTLSRLPPSAIYARAPPQASQTSSGNQMMLLEGAGWKVVLQQLAARLQQRRHSLDH</sequence>
<evidence type="ECO:0000256" key="1">
    <source>
        <dbReference type="SAM" id="SignalP"/>
    </source>
</evidence>
<feature type="signal peptide" evidence="1">
    <location>
        <begin position="1"/>
        <end position="17"/>
    </location>
</feature>